<sequence length="77" mass="8638">MKPETKTKKRLRTASCTTKITSSPIVEKAIATKQAQSAMGLFGLRTFILCKKIHKLATDEGKHDMIRKEREFGSDSI</sequence>
<accession>A0A4Y3P8X4</accession>
<reference evidence="1 2" key="1">
    <citation type="submission" date="2019-06" db="EMBL/GenBank/DDBJ databases">
        <title>Whole genome shotgun sequence of Brevibacillus parabrevis NBRC 12334.</title>
        <authorList>
            <person name="Hosoyama A."/>
            <person name="Uohara A."/>
            <person name="Ohji S."/>
            <person name="Ichikawa N."/>
        </authorList>
    </citation>
    <scope>NUCLEOTIDE SEQUENCE [LARGE SCALE GENOMIC DNA]</scope>
    <source>
        <strain evidence="1 2">NBRC 12334</strain>
    </source>
</reference>
<organism evidence="1 2">
    <name type="scientific">Brevibacillus parabrevis</name>
    <dbReference type="NCBI Taxonomy" id="54914"/>
    <lineage>
        <taxon>Bacteria</taxon>
        <taxon>Bacillati</taxon>
        <taxon>Bacillota</taxon>
        <taxon>Bacilli</taxon>
        <taxon>Bacillales</taxon>
        <taxon>Paenibacillaceae</taxon>
        <taxon>Brevibacillus</taxon>
    </lineage>
</organism>
<gene>
    <name evidence="1" type="ORF">BPA01_04220</name>
</gene>
<name>A0A4Y3P8X4_BREPA</name>
<evidence type="ECO:0000313" key="2">
    <source>
        <dbReference type="Proteomes" id="UP000316882"/>
    </source>
</evidence>
<protein>
    <submittedName>
        <fullName evidence="1">Uncharacterized protein</fullName>
    </submittedName>
</protein>
<dbReference type="Proteomes" id="UP000316882">
    <property type="component" value="Unassembled WGS sequence"/>
</dbReference>
<keyword evidence="2" id="KW-1185">Reference proteome</keyword>
<evidence type="ECO:0000313" key="1">
    <source>
        <dbReference type="EMBL" id="GEB30842.1"/>
    </source>
</evidence>
<dbReference type="EMBL" id="BJMH01000002">
    <property type="protein sequence ID" value="GEB30842.1"/>
    <property type="molecule type" value="Genomic_DNA"/>
</dbReference>
<proteinExistence type="predicted"/>
<dbReference type="AlphaFoldDB" id="A0A4Y3P8X4"/>
<comment type="caution">
    <text evidence="1">The sequence shown here is derived from an EMBL/GenBank/DDBJ whole genome shotgun (WGS) entry which is preliminary data.</text>
</comment>